<reference evidence="2 3" key="1">
    <citation type="submission" date="2016-07" db="EMBL/GenBank/DDBJ databases">
        <title>Draft genome of Scalindua rubra, obtained from a brine-seawater interface in the Red Sea, sheds light on salt adaptation in anammox bacteria.</title>
        <authorList>
            <person name="Speth D.R."/>
            <person name="Lagkouvardos I."/>
            <person name="Wang Y."/>
            <person name="Qian P.-Y."/>
            <person name="Dutilh B.E."/>
            <person name="Jetten M.S."/>
        </authorList>
    </citation>
    <scope>NUCLEOTIDE SEQUENCE [LARGE SCALE GENOMIC DNA]</scope>
    <source>
        <strain evidence="2">BSI-1</strain>
    </source>
</reference>
<dbReference type="SUPFAM" id="SSF143422">
    <property type="entry name" value="Transposase IS200-like"/>
    <property type="match status" value="1"/>
</dbReference>
<organism evidence="2 3">
    <name type="scientific">Candidatus Scalindua rubra</name>
    <dbReference type="NCBI Taxonomy" id="1872076"/>
    <lineage>
        <taxon>Bacteria</taxon>
        <taxon>Pseudomonadati</taxon>
        <taxon>Planctomycetota</taxon>
        <taxon>Candidatus Brocadiia</taxon>
        <taxon>Candidatus Brocadiales</taxon>
        <taxon>Candidatus Scalinduaceae</taxon>
        <taxon>Candidatus Scalindua</taxon>
    </lineage>
</organism>
<dbReference type="PATRIC" id="fig|1872076.5.peg.1643"/>
<dbReference type="GO" id="GO:0006313">
    <property type="term" value="P:DNA transposition"/>
    <property type="evidence" value="ECO:0007669"/>
    <property type="project" value="InterPro"/>
</dbReference>
<evidence type="ECO:0000259" key="1">
    <source>
        <dbReference type="SMART" id="SM01321"/>
    </source>
</evidence>
<dbReference type="InterPro" id="IPR002686">
    <property type="entry name" value="Transposase_17"/>
</dbReference>
<dbReference type="Gene3D" id="3.30.70.1290">
    <property type="entry name" value="Transposase IS200-like"/>
    <property type="match status" value="1"/>
</dbReference>
<comment type="caution">
    <text evidence="2">The sequence shown here is derived from an EMBL/GenBank/DDBJ whole genome shotgun (WGS) entry which is preliminary data.</text>
</comment>
<dbReference type="AlphaFoldDB" id="A0A1E3XCY0"/>
<proteinExistence type="predicted"/>
<dbReference type="Pfam" id="PF01797">
    <property type="entry name" value="Y1_Tnp"/>
    <property type="match status" value="1"/>
</dbReference>
<dbReference type="InterPro" id="IPR036515">
    <property type="entry name" value="Transposase_17_sf"/>
</dbReference>
<gene>
    <name evidence="2" type="ORF">SCARUB_01420</name>
</gene>
<evidence type="ECO:0000313" key="3">
    <source>
        <dbReference type="Proteomes" id="UP000094056"/>
    </source>
</evidence>
<sequence length="244" mass="28535">MARPLRLEIEGGVYHITSRGNAKQLIFLDGSDKQKFLETLNSVVERFNWLCHAYCLMNNHYHLMIETSDGNISRGMRQLNGVYTQSFNKRHNSVGHLFQGRYKSILVDKDRYLLFLCRYIVLNPVRAKLVKSPNAWKWSSYKATIGKTKIPPFLTVDWILSQFGDDKTEAIADYKKFVLAGKSEEFPWRDVKGQIFLGVYVSLEKYRKLLKGKEGLKEVPRIQRYALRPTLEKLFLESKYEDKK</sequence>
<dbReference type="GO" id="GO:0004803">
    <property type="term" value="F:transposase activity"/>
    <property type="evidence" value="ECO:0007669"/>
    <property type="project" value="InterPro"/>
</dbReference>
<feature type="domain" description="Transposase IS200-like" evidence="1">
    <location>
        <begin position="9"/>
        <end position="123"/>
    </location>
</feature>
<protein>
    <recommendedName>
        <fullName evidence="1">Transposase IS200-like domain-containing protein</fullName>
    </recommendedName>
</protein>
<dbReference type="EMBL" id="MAYW01000028">
    <property type="protein sequence ID" value="ODS33448.1"/>
    <property type="molecule type" value="Genomic_DNA"/>
</dbReference>
<evidence type="ECO:0000313" key="2">
    <source>
        <dbReference type="EMBL" id="ODS33448.1"/>
    </source>
</evidence>
<dbReference type="SMART" id="SM01321">
    <property type="entry name" value="Y1_Tnp"/>
    <property type="match status" value="1"/>
</dbReference>
<dbReference type="PANTHER" id="PTHR34322:SF2">
    <property type="entry name" value="TRANSPOSASE IS200-LIKE DOMAIN-CONTAINING PROTEIN"/>
    <property type="match status" value="1"/>
</dbReference>
<dbReference type="PANTHER" id="PTHR34322">
    <property type="entry name" value="TRANSPOSASE, Y1_TNP DOMAIN-CONTAINING"/>
    <property type="match status" value="1"/>
</dbReference>
<accession>A0A1E3XCY0</accession>
<dbReference type="GO" id="GO:0003677">
    <property type="term" value="F:DNA binding"/>
    <property type="evidence" value="ECO:0007669"/>
    <property type="project" value="InterPro"/>
</dbReference>
<dbReference type="Proteomes" id="UP000094056">
    <property type="component" value="Unassembled WGS sequence"/>
</dbReference>
<name>A0A1E3XCY0_9BACT</name>